<evidence type="ECO:0008006" key="4">
    <source>
        <dbReference type="Google" id="ProtNLM"/>
    </source>
</evidence>
<evidence type="ECO:0000256" key="1">
    <source>
        <dbReference type="SAM" id="Phobius"/>
    </source>
</evidence>
<protein>
    <recommendedName>
        <fullName evidence="4">DUF4083 domain-containing protein</fullName>
    </recommendedName>
</protein>
<name>A0ABV5B9W8_9BACL</name>
<keyword evidence="1" id="KW-1133">Transmembrane helix</keyword>
<organism evidence="2 3">
    <name type="scientific">Paenibacillus terreus</name>
    <dbReference type="NCBI Taxonomy" id="1387834"/>
    <lineage>
        <taxon>Bacteria</taxon>
        <taxon>Bacillati</taxon>
        <taxon>Bacillota</taxon>
        <taxon>Bacilli</taxon>
        <taxon>Bacillales</taxon>
        <taxon>Paenibacillaceae</taxon>
        <taxon>Paenibacillus</taxon>
    </lineage>
</organism>
<dbReference type="Proteomes" id="UP001580407">
    <property type="component" value="Unassembled WGS sequence"/>
</dbReference>
<keyword evidence="1" id="KW-0812">Transmembrane</keyword>
<reference evidence="2 3" key="1">
    <citation type="submission" date="2024-09" db="EMBL/GenBank/DDBJ databases">
        <authorList>
            <person name="Ruan L."/>
        </authorList>
    </citation>
    <scope>NUCLEOTIDE SEQUENCE [LARGE SCALE GENOMIC DNA]</scope>
    <source>
        <strain evidence="2 3">D33</strain>
    </source>
</reference>
<accession>A0ABV5B9W8</accession>
<gene>
    <name evidence="2" type="ORF">ACE3NQ_16310</name>
</gene>
<dbReference type="RefSeq" id="WP_375533179.1">
    <property type="nucleotide sequence ID" value="NZ_JBHIRX010000019.1"/>
</dbReference>
<proteinExistence type="predicted"/>
<comment type="caution">
    <text evidence="2">The sequence shown here is derived from an EMBL/GenBank/DDBJ whole genome shotgun (WGS) entry which is preliminary data.</text>
</comment>
<keyword evidence="1" id="KW-0472">Membrane</keyword>
<dbReference type="EMBL" id="JBHILM010000018">
    <property type="protein sequence ID" value="MFB5682491.1"/>
    <property type="molecule type" value="Genomic_DNA"/>
</dbReference>
<sequence length="49" mass="5828">MHNYVLIVAAALIYFLIKVAIGYAVYRQSNRRLARIEQKIDKLYDDQNR</sequence>
<feature type="transmembrane region" description="Helical" evidence="1">
    <location>
        <begin position="6"/>
        <end position="26"/>
    </location>
</feature>
<keyword evidence="3" id="KW-1185">Reference proteome</keyword>
<evidence type="ECO:0000313" key="2">
    <source>
        <dbReference type="EMBL" id="MFB5682491.1"/>
    </source>
</evidence>
<evidence type="ECO:0000313" key="3">
    <source>
        <dbReference type="Proteomes" id="UP001580407"/>
    </source>
</evidence>